<organism evidence="2 3">
    <name type="scientific">Stylosanthes scabra</name>
    <dbReference type="NCBI Taxonomy" id="79078"/>
    <lineage>
        <taxon>Eukaryota</taxon>
        <taxon>Viridiplantae</taxon>
        <taxon>Streptophyta</taxon>
        <taxon>Embryophyta</taxon>
        <taxon>Tracheophyta</taxon>
        <taxon>Spermatophyta</taxon>
        <taxon>Magnoliopsida</taxon>
        <taxon>eudicotyledons</taxon>
        <taxon>Gunneridae</taxon>
        <taxon>Pentapetalae</taxon>
        <taxon>rosids</taxon>
        <taxon>fabids</taxon>
        <taxon>Fabales</taxon>
        <taxon>Fabaceae</taxon>
        <taxon>Papilionoideae</taxon>
        <taxon>50 kb inversion clade</taxon>
        <taxon>dalbergioids sensu lato</taxon>
        <taxon>Dalbergieae</taxon>
        <taxon>Pterocarpus clade</taxon>
        <taxon>Stylosanthes</taxon>
    </lineage>
</organism>
<sequence>MASWEDHENDSHDDDSDQEAQLCLMADSTEFNEENEAFKKENAQLNLQLNKTDSVLKIENEKLKNDLKHSVETTSLLASENQKLKTKISCLNNDLAKLTHSSNNLDELRAKQRPLFVKSGLGYVEKNKTVFRNDFEASTSKKVLPSLLSNQTTLESFP</sequence>
<dbReference type="Proteomes" id="UP001341840">
    <property type="component" value="Unassembled WGS sequence"/>
</dbReference>
<evidence type="ECO:0000256" key="1">
    <source>
        <dbReference type="SAM" id="MobiDB-lite"/>
    </source>
</evidence>
<reference evidence="2 3" key="1">
    <citation type="journal article" date="2023" name="Plants (Basel)">
        <title>Bridging the Gap: Combining Genomics and Transcriptomics Approaches to Understand Stylosanthes scabra, an Orphan Legume from the Brazilian Caatinga.</title>
        <authorList>
            <person name="Ferreira-Neto J.R.C."/>
            <person name="da Silva M.D."/>
            <person name="Binneck E."/>
            <person name="de Melo N.F."/>
            <person name="da Silva R.H."/>
            <person name="de Melo A.L.T.M."/>
            <person name="Pandolfi V."/>
            <person name="Bustamante F.O."/>
            <person name="Brasileiro-Vidal A.C."/>
            <person name="Benko-Iseppon A.M."/>
        </authorList>
    </citation>
    <scope>NUCLEOTIDE SEQUENCE [LARGE SCALE GENOMIC DNA]</scope>
    <source>
        <tissue evidence="2">Leaves</tissue>
    </source>
</reference>
<name>A0ABU6YIG8_9FABA</name>
<gene>
    <name evidence="2" type="ORF">PIB30_061957</name>
</gene>
<comment type="caution">
    <text evidence="2">The sequence shown here is derived from an EMBL/GenBank/DDBJ whole genome shotgun (WGS) entry which is preliminary data.</text>
</comment>
<dbReference type="EMBL" id="JASCZI010242224">
    <property type="protein sequence ID" value="MED6210205.1"/>
    <property type="molecule type" value="Genomic_DNA"/>
</dbReference>
<protein>
    <submittedName>
        <fullName evidence="2">Uncharacterized protein</fullName>
    </submittedName>
</protein>
<accession>A0ABU6YIG8</accession>
<feature type="compositionally biased region" description="Basic and acidic residues" evidence="1">
    <location>
        <begin position="1"/>
        <end position="10"/>
    </location>
</feature>
<feature type="region of interest" description="Disordered" evidence="1">
    <location>
        <begin position="1"/>
        <end position="20"/>
    </location>
</feature>
<proteinExistence type="predicted"/>
<evidence type="ECO:0000313" key="3">
    <source>
        <dbReference type="Proteomes" id="UP001341840"/>
    </source>
</evidence>
<evidence type="ECO:0000313" key="2">
    <source>
        <dbReference type="EMBL" id="MED6210205.1"/>
    </source>
</evidence>
<keyword evidence="3" id="KW-1185">Reference proteome</keyword>